<evidence type="ECO:0000313" key="2">
    <source>
        <dbReference type="EMBL" id="TCO46462.1"/>
    </source>
</evidence>
<dbReference type="SUPFAM" id="SSF53474">
    <property type="entry name" value="alpha/beta-Hydrolases"/>
    <property type="match status" value="1"/>
</dbReference>
<evidence type="ECO:0000259" key="1">
    <source>
        <dbReference type="Pfam" id="PF12697"/>
    </source>
</evidence>
<dbReference type="Proteomes" id="UP000295680">
    <property type="component" value="Unassembled WGS sequence"/>
</dbReference>
<feature type="domain" description="AB hydrolase-1" evidence="1">
    <location>
        <begin position="26"/>
        <end position="253"/>
    </location>
</feature>
<gene>
    <name evidence="2" type="ORF">EV192_11941</name>
</gene>
<dbReference type="RefSeq" id="WP_207926919.1">
    <property type="nucleotide sequence ID" value="NZ_SLWS01000019.1"/>
</dbReference>
<dbReference type="InterPro" id="IPR000073">
    <property type="entry name" value="AB_hydrolase_1"/>
</dbReference>
<sequence>MTRETIATAADGTEVRAYDEGQGPVILLVHPGLDDGTRTEKLAALLSDRYRVLRLQRRQYRFAEPCTMADEVQDVLALAAEAGGPVLVYGHSSGAVVTLEALVARPEAFAGAVLYEPPTVVDRPFPPESVAKAKAAIARGRPGRAIRIFVRDVVGLPAWQGLLVGLAVGLSPRFRRLAPRQLHDLDAIIALGVRLDEYAKITVRTVLLGGDKSPTHLLDRLDALRNVIDQAERVQLPGRDHGADVAAPAEVAQVIATLADRVFTSA</sequence>
<protein>
    <submittedName>
        <fullName evidence="2">Pimeloyl-ACP methyl ester carboxylesterase</fullName>
    </submittedName>
</protein>
<dbReference type="Gene3D" id="3.40.50.1820">
    <property type="entry name" value="alpha/beta hydrolase"/>
    <property type="match status" value="1"/>
</dbReference>
<name>A0A4R2IPE6_9PSEU</name>
<reference evidence="2 3" key="1">
    <citation type="submission" date="2019-03" db="EMBL/GenBank/DDBJ databases">
        <title>Genomic Encyclopedia of Type Strains, Phase IV (KMG-IV): sequencing the most valuable type-strain genomes for metagenomic binning, comparative biology and taxonomic classification.</title>
        <authorList>
            <person name="Goeker M."/>
        </authorList>
    </citation>
    <scope>NUCLEOTIDE SEQUENCE [LARGE SCALE GENOMIC DNA]</scope>
    <source>
        <strain evidence="2 3">DSM 45934</strain>
    </source>
</reference>
<comment type="caution">
    <text evidence="2">The sequence shown here is derived from an EMBL/GenBank/DDBJ whole genome shotgun (WGS) entry which is preliminary data.</text>
</comment>
<organism evidence="2 3">
    <name type="scientific">Actinocrispum wychmicini</name>
    <dbReference type="NCBI Taxonomy" id="1213861"/>
    <lineage>
        <taxon>Bacteria</taxon>
        <taxon>Bacillati</taxon>
        <taxon>Actinomycetota</taxon>
        <taxon>Actinomycetes</taxon>
        <taxon>Pseudonocardiales</taxon>
        <taxon>Pseudonocardiaceae</taxon>
        <taxon>Actinocrispum</taxon>
    </lineage>
</organism>
<evidence type="ECO:0000313" key="3">
    <source>
        <dbReference type="Proteomes" id="UP000295680"/>
    </source>
</evidence>
<dbReference type="GO" id="GO:0003824">
    <property type="term" value="F:catalytic activity"/>
    <property type="evidence" value="ECO:0007669"/>
    <property type="project" value="UniProtKB-ARBA"/>
</dbReference>
<accession>A0A4R2IPE6</accession>
<proteinExistence type="predicted"/>
<dbReference type="Pfam" id="PF12697">
    <property type="entry name" value="Abhydrolase_6"/>
    <property type="match status" value="1"/>
</dbReference>
<dbReference type="AlphaFoldDB" id="A0A4R2IPE6"/>
<keyword evidence="3" id="KW-1185">Reference proteome</keyword>
<dbReference type="EMBL" id="SLWS01000019">
    <property type="protein sequence ID" value="TCO46462.1"/>
    <property type="molecule type" value="Genomic_DNA"/>
</dbReference>
<dbReference type="InterPro" id="IPR029058">
    <property type="entry name" value="AB_hydrolase_fold"/>
</dbReference>